<feature type="compositionally biased region" description="Basic residues" evidence="3">
    <location>
        <begin position="110"/>
        <end position="120"/>
    </location>
</feature>
<keyword evidence="2" id="KW-0676">Redox-active center</keyword>
<proteinExistence type="predicted"/>
<sequence>MFSSSVPSICFKINASCVIEDHGSQSKRGRLFALWFQSPLLLLDGALGGGSGGGGGARRSGFLPSMDRLQFFMLAFPIFLLCSDLVNLYSRPPPPRPPPPHSSPNLADVHRHHHHHHHHPSPVNPQVPDFSSTQVSSTFGNGYDSTIEFKFCVSCSYRGTANSLKQMLEESFPGINVVLSNYPPSLPKRVLSKVFPIVQAGFIGIIVAGEHILPRLGILNPPSWYFSLRANKFRTIASSWLLGNFLQSTLQSSGAFEVFCNGELVFSKLEQKRFPDALELKDLIGNRLPSSAFGKNLNWS</sequence>
<protein>
    <submittedName>
        <fullName evidence="5">SelT-like protein</fullName>
    </submittedName>
</protein>
<evidence type="ECO:0000256" key="2">
    <source>
        <dbReference type="ARBA" id="ARBA00023284"/>
    </source>
</evidence>
<dbReference type="GO" id="GO:0004791">
    <property type="term" value="F:thioredoxin-disulfide reductase (NADPH) activity"/>
    <property type="evidence" value="ECO:0007669"/>
    <property type="project" value="TreeGrafter"/>
</dbReference>
<evidence type="ECO:0000313" key="4">
    <source>
        <dbReference type="Proteomes" id="UP001515500"/>
    </source>
</evidence>
<feature type="compositionally biased region" description="Pro residues" evidence="3">
    <location>
        <begin position="92"/>
        <end position="102"/>
    </location>
</feature>
<dbReference type="InterPro" id="IPR019389">
    <property type="entry name" value="Selenoprotein_T"/>
</dbReference>
<keyword evidence="1" id="KW-0732">Signal</keyword>
<dbReference type="InterPro" id="IPR011893">
    <property type="entry name" value="Selenoprotein_Rdx-typ"/>
</dbReference>
<evidence type="ECO:0000313" key="5">
    <source>
        <dbReference type="RefSeq" id="XP_039145698.1"/>
    </source>
</evidence>
<dbReference type="NCBIfam" id="TIGR02174">
    <property type="entry name" value="CXXU_selWTH"/>
    <property type="match status" value="1"/>
</dbReference>
<dbReference type="Proteomes" id="UP001515500">
    <property type="component" value="Chromosome 18"/>
</dbReference>
<dbReference type="GO" id="GO:0045454">
    <property type="term" value="P:cell redox homeostasis"/>
    <property type="evidence" value="ECO:0007669"/>
    <property type="project" value="TreeGrafter"/>
</dbReference>
<dbReference type="SUPFAM" id="SSF52833">
    <property type="entry name" value="Thioredoxin-like"/>
    <property type="match status" value="1"/>
</dbReference>
<gene>
    <name evidence="5" type="primary">LOC120282932</name>
</gene>
<dbReference type="GeneID" id="120282932"/>
<name>A0AB40D609_DIOCR</name>
<dbReference type="PANTHER" id="PTHR13544">
    <property type="entry name" value="SELENOPROTEIN T"/>
    <property type="match status" value="1"/>
</dbReference>
<dbReference type="GO" id="GO:0005789">
    <property type="term" value="C:endoplasmic reticulum membrane"/>
    <property type="evidence" value="ECO:0007669"/>
    <property type="project" value="TreeGrafter"/>
</dbReference>
<dbReference type="AlphaFoldDB" id="A0AB40D609"/>
<dbReference type="RefSeq" id="XP_039145698.1">
    <property type="nucleotide sequence ID" value="XM_039289764.1"/>
</dbReference>
<evidence type="ECO:0000256" key="1">
    <source>
        <dbReference type="ARBA" id="ARBA00022729"/>
    </source>
</evidence>
<organism evidence="4 5">
    <name type="scientific">Dioscorea cayennensis subsp. rotundata</name>
    <name type="common">White Guinea yam</name>
    <name type="synonym">Dioscorea rotundata</name>
    <dbReference type="NCBI Taxonomy" id="55577"/>
    <lineage>
        <taxon>Eukaryota</taxon>
        <taxon>Viridiplantae</taxon>
        <taxon>Streptophyta</taxon>
        <taxon>Embryophyta</taxon>
        <taxon>Tracheophyta</taxon>
        <taxon>Spermatophyta</taxon>
        <taxon>Magnoliopsida</taxon>
        <taxon>Liliopsida</taxon>
        <taxon>Dioscoreales</taxon>
        <taxon>Dioscoreaceae</taxon>
        <taxon>Dioscorea</taxon>
    </lineage>
</organism>
<dbReference type="InterPro" id="IPR036249">
    <property type="entry name" value="Thioredoxin-like_sf"/>
</dbReference>
<dbReference type="Gene3D" id="3.40.30.10">
    <property type="entry name" value="Glutaredoxin"/>
    <property type="match status" value="1"/>
</dbReference>
<dbReference type="PANTHER" id="PTHR13544:SF0">
    <property type="entry name" value="THIOREDOXIN REDUCTASE-LIKE SELENOPROTEIN T"/>
    <property type="match status" value="1"/>
</dbReference>
<dbReference type="Pfam" id="PF10262">
    <property type="entry name" value="Rdx"/>
    <property type="match status" value="1"/>
</dbReference>
<feature type="region of interest" description="Disordered" evidence="3">
    <location>
        <begin position="92"/>
        <end position="131"/>
    </location>
</feature>
<keyword evidence="4" id="KW-1185">Reference proteome</keyword>
<accession>A0AB40D609</accession>
<evidence type="ECO:0000256" key="3">
    <source>
        <dbReference type="SAM" id="MobiDB-lite"/>
    </source>
</evidence>
<reference evidence="5" key="1">
    <citation type="submission" date="2025-08" db="UniProtKB">
        <authorList>
            <consortium name="RefSeq"/>
        </authorList>
    </citation>
    <scope>IDENTIFICATION</scope>
</reference>